<dbReference type="InterPro" id="IPR035680">
    <property type="entry name" value="Clx_II_MBL"/>
</dbReference>
<comment type="cofactor">
    <cofactor evidence="7">
        <name>Zn(2+)</name>
        <dbReference type="ChEBI" id="CHEBI:29105"/>
    </cofactor>
    <text evidence="7">Binds 2 Zn(2+) ions per subunit.</text>
</comment>
<dbReference type="NCBIfam" id="TIGR03413">
    <property type="entry name" value="GSH_gloB"/>
    <property type="match status" value="1"/>
</dbReference>
<feature type="binding site" evidence="7">
    <location>
        <position position="115"/>
    </location>
    <ligand>
        <name>Zn(2+)</name>
        <dbReference type="ChEBI" id="CHEBI:29105"/>
        <label>1</label>
    </ligand>
</feature>
<keyword evidence="10" id="KW-1185">Reference proteome</keyword>
<comment type="catalytic activity">
    <reaction evidence="1 7">
        <text>an S-(2-hydroxyacyl)glutathione + H2O = a 2-hydroxy carboxylate + glutathione + H(+)</text>
        <dbReference type="Rhea" id="RHEA:21864"/>
        <dbReference type="ChEBI" id="CHEBI:15377"/>
        <dbReference type="ChEBI" id="CHEBI:15378"/>
        <dbReference type="ChEBI" id="CHEBI:57925"/>
        <dbReference type="ChEBI" id="CHEBI:58896"/>
        <dbReference type="ChEBI" id="CHEBI:71261"/>
        <dbReference type="EC" id="3.1.2.6"/>
    </reaction>
</comment>
<feature type="binding site" evidence="7">
    <location>
        <position position="57"/>
    </location>
    <ligand>
        <name>Zn(2+)</name>
        <dbReference type="ChEBI" id="CHEBI:29105"/>
        <label>1</label>
    </ligand>
</feature>
<comment type="pathway">
    <text evidence="2 7">Secondary metabolite metabolism; methylglyoxal degradation; (R)-lactate from methylglyoxal: step 2/2.</text>
</comment>
<dbReference type="InterPro" id="IPR032282">
    <property type="entry name" value="HAGH_C"/>
</dbReference>
<evidence type="ECO:0000256" key="4">
    <source>
        <dbReference type="ARBA" id="ARBA00022723"/>
    </source>
</evidence>
<feature type="binding site" evidence="7">
    <location>
        <position position="172"/>
    </location>
    <ligand>
        <name>Zn(2+)</name>
        <dbReference type="ChEBI" id="CHEBI:29105"/>
        <label>2</label>
    </ligand>
</feature>
<dbReference type="EC" id="3.1.2.6" evidence="7"/>
<feature type="domain" description="Metallo-beta-lactamase" evidence="8">
    <location>
        <begin position="14"/>
        <end position="172"/>
    </location>
</feature>
<dbReference type="AlphaFoldDB" id="A0A286GWI1"/>
<keyword evidence="4 7" id="KW-0479">Metal-binding</keyword>
<feature type="binding site" evidence="7">
    <location>
        <position position="61"/>
    </location>
    <ligand>
        <name>Zn(2+)</name>
        <dbReference type="ChEBI" id="CHEBI:29105"/>
        <label>2</label>
    </ligand>
</feature>
<evidence type="ECO:0000256" key="3">
    <source>
        <dbReference type="ARBA" id="ARBA00006759"/>
    </source>
</evidence>
<dbReference type="GO" id="GO:0004416">
    <property type="term" value="F:hydroxyacylglutathione hydrolase activity"/>
    <property type="evidence" value="ECO:0007669"/>
    <property type="project" value="UniProtKB-UniRule"/>
</dbReference>
<accession>A0A286GWI1</accession>
<dbReference type="UniPathway" id="UPA00619">
    <property type="reaction ID" value="UER00676"/>
</dbReference>
<evidence type="ECO:0000256" key="7">
    <source>
        <dbReference type="HAMAP-Rule" id="MF_01374"/>
    </source>
</evidence>
<dbReference type="InterPro" id="IPR017782">
    <property type="entry name" value="Hydroxyacylglutathione_Hdrlase"/>
</dbReference>
<proteinExistence type="inferred from homology"/>
<dbReference type="SMART" id="SM00849">
    <property type="entry name" value="Lactamase_B"/>
    <property type="match status" value="1"/>
</dbReference>
<evidence type="ECO:0000256" key="6">
    <source>
        <dbReference type="ARBA" id="ARBA00022833"/>
    </source>
</evidence>
<dbReference type="SUPFAM" id="SSF56281">
    <property type="entry name" value="Metallo-hydrolase/oxidoreductase"/>
    <property type="match status" value="1"/>
</dbReference>
<comment type="function">
    <text evidence="7">Thiolesterase that catalyzes the hydrolysis of S-D-lactoyl-glutathione to form glutathione and D-lactic acid.</text>
</comment>
<keyword evidence="6 7" id="KW-0862">Zinc</keyword>
<reference evidence="10" key="1">
    <citation type="submission" date="2017-09" db="EMBL/GenBank/DDBJ databases">
        <authorList>
            <person name="Varghese N."/>
            <person name="Submissions S."/>
        </authorList>
    </citation>
    <scope>NUCLEOTIDE SEQUENCE [LARGE SCALE GENOMIC DNA]</scope>
    <source>
        <strain evidence="10">USBA 140</strain>
    </source>
</reference>
<dbReference type="CDD" id="cd07723">
    <property type="entry name" value="hydroxyacylglutathione_hydrolase_MBL-fold"/>
    <property type="match status" value="1"/>
</dbReference>
<dbReference type="PIRSF" id="PIRSF005457">
    <property type="entry name" value="Glx"/>
    <property type="match status" value="1"/>
</dbReference>
<dbReference type="GO" id="GO:0019243">
    <property type="term" value="P:methylglyoxal catabolic process to D-lactate via S-lactoyl-glutathione"/>
    <property type="evidence" value="ECO:0007669"/>
    <property type="project" value="UniProtKB-UniRule"/>
</dbReference>
<evidence type="ECO:0000313" key="10">
    <source>
        <dbReference type="Proteomes" id="UP000219621"/>
    </source>
</evidence>
<dbReference type="OrthoDB" id="9802248at2"/>
<dbReference type="InterPro" id="IPR001279">
    <property type="entry name" value="Metallo-B-lactamas"/>
</dbReference>
<comment type="similarity">
    <text evidence="3 7">Belongs to the metallo-beta-lactamase superfamily. Glyoxalase II family.</text>
</comment>
<dbReference type="GO" id="GO:0046872">
    <property type="term" value="F:metal ion binding"/>
    <property type="evidence" value="ECO:0007669"/>
    <property type="project" value="UniProtKB-KW"/>
</dbReference>
<dbReference type="RefSeq" id="WP_097280903.1">
    <property type="nucleotide sequence ID" value="NZ_OCNJ01000010.1"/>
</dbReference>
<dbReference type="PANTHER" id="PTHR43705">
    <property type="entry name" value="HYDROXYACYLGLUTATHIONE HYDROLASE"/>
    <property type="match status" value="1"/>
</dbReference>
<dbReference type="Gene3D" id="3.60.15.10">
    <property type="entry name" value="Ribonuclease Z/Hydroxyacylglutathione hydrolase-like"/>
    <property type="match status" value="1"/>
</dbReference>
<dbReference type="InterPro" id="IPR036866">
    <property type="entry name" value="RibonucZ/Hydroxyglut_hydro"/>
</dbReference>
<evidence type="ECO:0000256" key="5">
    <source>
        <dbReference type="ARBA" id="ARBA00022801"/>
    </source>
</evidence>
<sequence>MARLAIEQIPVLSDNYVYLVHEPDSGATAVVDPAEAAPVLDRAEALGWTITHILNTHHHPDHVGGNLEVQARTGCTIVGPRADAGRIPGIQVQVGQGDTVRLGEAVAQVFDVPGHTRGHIAYHFAESEALFCGDTLFSLGCGRMFEGTPPQFWDSLTKLRALPDGTRVFCAHEYTQANLRFALSLDPENEALKARGREIESLRAAGLPTVPSLLGEEKLANPFLRADDADLMARLGLAGAAPEAVFAEVRGRKDRF</sequence>
<evidence type="ECO:0000256" key="1">
    <source>
        <dbReference type="ARBA" id="ARBA00001623"/>
    </source>
</evidence>
<gene>
    <name evidence="7" type="primary">gloB</name>
    <name evidence="9" type="ORF">SAMN05421508_11064</name>
</gene>
<keyword evidence="5 7" id="KW-0378">Hydrolase</keyword>
<evidence type="ECO:0000313" key="9">
    <source>
        <dbReference type="EMBL" id="SOD99880.1"/>
    </source>
</evidence>
<comment type="subunit">
    <text evidence="7">Monomer.</text>
</comment>
<organism evidence="9 10">
    <name type="scientific">Caenispirillum bisanense</name>
    <dbReference type="NCBI Taxonomy" id="414052"/>
    <lineage>
        <taxon>Bacteria</taxon>
        <taxon>Pseudomonadati</taxon>
        <taxon>Pseudomonadota</taxon>
        <taxon>Alphaproteobacteria</taxon>
        <taxon>Rhodospirillales</taxon>
        <taxon>Novispirillaceae</taxon>
        <taxon>Caenispirillum</taxon>
    </lineage>
</organism>
<dbReference type="Pfam" id="PF16123">
    <property type="entry name" value="HAGH_C"/>
    <property type="match status" value="1"/>
</dbReference>
<evidence type="ECO:0000256" key="2">
    <source>
        <dbReference type="ARBA" id="ARBA00004963"/>
    </source>
</evidence>
<feature type="binding site" evidence="7">
    <location>
        <position position="134"/>
    </location>
    <ligand>
        <name>Zn(2+)</name>
        <dbReference type="ChEBI" id="CHEBI:29105"/>
        <label>2</label>
    </ligand>
</feature>
<name>A0A286GWI1_9PROT</name>
<dbReference type="EMBL" id="OCNJ01000010">
    <property type="protein sequence ID" value="SOD99880.1"/>
    <property type="molecule type" value="Genomic_DNA"/>
</dbReference>
<feature type="binding site" evidence="7">
    <location>
        <position position="59"/>
    </location>
    <ligand>
        <name>Zn(2+)</name>
        <dbReference type="ChEBI" id="CHEBI:29105"/>
        <label>1</label>
    </ligand>
</feature>
<protein>
    <recommendedName>
        <fullName evidence="7">Hydroxyacylglutathione hydrolase</fullName>
        <ecNumber evidence="7">3.1.2.6</ecNumber>
    </recommendedName>
    <alternativeName>
        <fullName evidence="7">Glyoxalase II</fullName>
        <shortName evidence="7">Glx II</shortName>
    </alternativeName>
</protein>
<dbReference type="InterPro" id="IPR050110">
    <property type="entry name" value="Glyoxalase_II_hydrolase"/>
</dbReference>
<feature type="binding site" evidence="7">
    <location>
        <position position="62"/>
    </location>
    <ligand>
        <name>Zn(2+)</name>
        <dbReference type="ChEBI" id="CHEBI:29105"/>
        <label>2</label>
    </ligand>
</feature>
<dbReference type="Proteomes" id="UP000219621">
    <property type="component" value="Unassembled WGS sequence"/>
</dbReference>
<dbReference type="HAMAP" id="MF_01374">
    <property type="entry name" value="Glyoxalase_2"/>
    <property type="match status" value="1"/>
</dbReference>
<evidence type="ECO:0000259" key="8">
    <source>
        <dbReference type="SMART" id="SM00849"/>
    </source>
</evidence>
<dbReference type="PANTHER" id="PTHR43705:SF1">
    <property type="entry name" value="HYDROXYACYLGLUTATHIONE HYDROLASE GLOB"/>
    <property type="match status" value="1"/>
</dbReference>
<feature type="binding site" evidence="7">
    <location>
        <position position="134"/>
    </location>
    <ligand>
        <name>Zn(2+)</name>
        <dbReference type="ChEBI" id="CHEBI:29105"/>
        <label>1</label>
    </ligand>
</feature>
<dbReference type="Pfam" id="PF00753">
    <property type="entry name" value="Lactamase_B"/>
    <property type="match status" value="1"/>
</dbReference>